<dbReference type="AlphaFoldDB" id="A0A8S4FCL8"/>
<evidence type="ECO:0000256" key="5">
    <source>
        <dbReference type="ARBA" id="ARBA00023125"/>
    </source>
</evidence>
<name>A0A8S4FCL8_PLUXY</name>
<organism evidence="7 8">
    <name type="scientific">Plutella xylostella</name>
    <name type="common">Diamondback moth</name>
    <name type="synonym">Plutella maculipennis</name>
    <dbReference type="NCBI Taxonomy" id="51655"/>
    <lineage>
        <taxon>Eukaryota</taxon>
        <taxon>Metazoa</taxon>
        <taxon>Ecdysozoa</taxon>
        <taxon>Arthropoda</taxon>
        <taxon>Hexapoda</taxon>
        <taxon>Insecta</taxon>
        <taxon>Pterygota</taxon>
        <taxon>Neoptera</taxon>
        <taxon>Endopterygota</taxon>
        <taxon>Lepidoptera</taxon>
        <taxon>Glossata</taxon>
        <taxon>Ditrysia</taxon>
        <taxon>Yponomeutoidea</taxon>
        <taxon>Plutellidae</taxon>
        <taxon>Plutella</taxon>
    </lineage>
</organism>
<keyword evidence="4" id="KW-0862">Zinc</keyword>
<keyword evidence="5" id="KW-0238">DNA-binding</keyword>
<keyword evidence="8" id="KW-1185">Reference proteome</keyword>
<evidence type="ECO:0000313" key="7">
    <source>
        <dbReference type="EMBL" id="CAG9125605.1"/>
    </source>
</evidence>
<dbReference type="GO" id="GO:0008270">
    <property type="term" value="F:zinc ion binding"/>
    <property type="evidence" value="ECO:0007669"/>
    <property type="project" value="UniProtKB-KW"/>
</dbReference>
<dbReference type="InterPro" id="IPR012340">
    <property type="entry name" value="NA-bd_OB-fold"/>
</dbReference>
<evidence type="ECO:0000256" key="4">
    <source>
        <dbReference type="ARBA" id="ARBA00022833"/>
    </source>
</evidence>
<dbReference type="EMBL" id="CAJHNJ030000031">
    <property type="protein sequence ID" value="CAG9125605.1"/>
    <property type="molecule type" value="Genomic_DNA"/>
</dbReference>
<dbReference type="FunFam" id="2.40.50.140:FF:000090">
    <property type="entry name" value="Replication protein A subunit"/>
    <property type="match status" value="1"/>
</dbReference>
<dbReference type="InterPro" id="IPR047192">
    <property type="entry name" value="Euk_RPA1_DBD_C"/>
</dbReference>
<feature type="domain" description="Replication factor A C-terminal" evidence="6">
    <location>
        <begin position="43"/>
        <end position="171"/>
    </location>
</feature>
<dbReference type="CDD" id="cd04476">
    <property type="entry name" value="RPA1_DBD_C"/>
    <property type="match status" value="1"/>
</dbReference>
<proteinExistence type="inferred from homology"/>
<accession>A0A8S4FCL8</accession>
<evidence type="ECO:0000313" key="8">
    <source>
        <dbReference type="Proteomes" id="UP000653454"/>
    </source>
</evidence>
<sequence length="210" mass="23572">MIASVDLANISAKSGNYTGGSNEWITFSEAEAKQLGSGEKGDYYSLLGVLTFTFADNAVYKACPQEQCNKKLVDQENGLFRCEKCNREYPNYKYRILLGAFNEAAEAMLARPAADVGRLFDYDKKAYTDMFEDVKFKTFVFKFRTKMETYSDEGRLKTTVMSASPVDYRDANAAPRAQHQGRHRDRGLGVTVLHNLGPVSQCLGSGYLWE</sequence>
<dbReference type="GO" id="GO:0003677">
    <property type="term" value="F:DNA binding"/>
    <property type="evidence" value="ECO:0007669"/>
    <property type="project" value="UniProtKB-KW"/>
</dbReference>
<dbReference type="SUPFAM" id="SSF50249">
    <property type="entry name" value="Nucleic acid-binding proteins"/>
    <property type="match status" value="1"/>
</dbReference>
<dbReference type="InterPro" id="IPR013955">
    <property type="entry name" value="Rep_factor-A_C"/>
</dbReference>
<evidence type="ECO:0000259" key="6">
    <source>
        <dbReference type="Pfam" id="PF08646"/>
    </source>
</evidence>
<gene>
    <name evidence="7" type="ORF">PLXY2_LOCUS8405</name>
</gene>
<evidence type="ECO:0000256" key="3">
    <source>
        <dbReference type="ARBA" id="ARBA00022771"/>
    </source>
</evidence>
<protein>
    <submittedName>
        <fullName evidence="7">(diamondback moth) hypothetical protein</fullName>
    </submittedName>
</protein>
<dbReference type="Proteomes" id="UP000653454">
    <property type="component" value="Unassembled WGS sequence"/>
</dbReference>
<dbReference type="Gene3D" id="2.40.50.140">
    <property type="entry name" value="Nucleic acid-binding proteins"/>
    <property type="match status" value="1"/>
</dbReference>
<evidence type="ECO:0000256" key="1">
    <source>
        <dbReference type="ARBA" id="ARBA00005690"/>
    </source>
</evidence>
<comment type="similarity">
    <text evidence="1">Belongs to the replication factor A protein 1 family.</text>
</comment>
<comment type="caution">
    <text evidence="7">The sequence shown here is derived from an EMBL/GenBank/DDBJ whole genome shotgun (WGS) entry which is preliminary data.</text>
</comment>
<reference evidence="7" key="1">
    <citation type="submission" date="2020-11" db="EMBL/GenBank/DDBJ databases">
        <authorList>
            <person name="Whiteford S."/>
        </authorList>
    </citation>
    <scope>NUCLEOTIDE SEQUENCE</scope>
</reference>
<keyword evidence="2" id="KW-0479">Metal-binding</keyword>
<dbReference type="Pfam" id="PF08646">
    <property type="entry name" value="Rep_fac-A_C"/>
    <property type="match status" value="1"/>
</dbReference>
<evidence type="ECO:0000256" key="2">
    <source>
        <dbReference type="ARBA" id="ARBA00022723"/>
    </source>
</evidence>
<keyword evidence="3" id="KW-0863">Zinc-finger</keyword>